<accession>A0A174Z836</accession>
<dbReference type="AlphaFoldDB" id="A0A174Z836"/>
<dbReference type="Proteomes" id="UP000095780">
    <property type="component" value="Unassembled WGS sequence"/>
</dbReference>
<evidence type="ECO:0000313" key="1">
    <source>
        <dbReference type="EMBL" id="CUQ80356.1"/>
    </source>
</evidence>
<dbReference type="InterPro" id="IPR005564">
    <property type="entry name" value="Major_capsid_GpE"/>
</dbReference>
<dbReference type="RefSeq" id="WP_055285897.1">
    <property type="nucleotide sequence ID" value="NZ_CABIXW010000001.1"/>
</dbReference>
<name>A0A174Z836_9FIRM</name>
<gene>
    <name evidence="1" type="ORF">ERS852492_00469</name>
</gene>
<organism evidence="1 2">
    <name type="scientific">Lachnospira eligens</name>
    <dbReference type="NCBI Taxonomy" id="39485"/>
    <lineage>
        <taxon>Bacteria</taxon>
        <taxon>Bacillati</taxon>
        <taxon>Bacillota</taxon>
        <taxon>Clostridia</taxon>
        <taxon>Lachnospirales</taxon>
        <taxon>Lachnospiraceae</taxon>
        <taxon>Lachnospira</taxon>
    </lineage>
</organism>
<dbReference type="Gene3D" id="3.30.1930.10">
    <property type="entry name" value="capsid protein of prophage domain"/>
    <property type="match status" value="1"/>
</dbReference>
<proteinExistence type="predicted"/>
<dbReference type="Pfam" id="PF03864">
    <property type="entry name" value="Phage_cap_E"/>
    <property type="match status" value="1"/>
</dbReference>
<evidence type="ECO:0000313" key="2">
    <source>
        <dbReference type="Proteomes" id="UP000095780"/>
    </source>
</evidence>
<dbReference type="Gene3D" id="3.15.30.10">
    <property type="entry name" value="putative capsid protein of prophage domain like"/>
    <property type="match status" value="1"/>
</dbReference>
<dbReference type="EMBL" id="CZBV01000001">
    <property type="protein sequence ID" value="CUQ80356.1"/>
    <property type="molecule type" value="Genomic_DNA"/>
</dbReference>
<reference evidence="1 2" key="1">
    <citation type="submission" date="2015-09" db="EMBL/GenBank/DDBJ databases">
        <authorList>
            <consortium name="Pathogen Informatics"/>
        </authorList>
    </citation>
    <scope>NUCLEOTIDE SEQUENCE [LARGE SCALE GENOMIC DNA]</scope>
    <source>
        <strain evidence="1 2">2789STDY5834878</strain>
    </source>
</reference>
<sequence length="351" mass="39735">MANEVSIYEPRTMGRVVQKLPPVRTFFRSTFFRHEETFTTEKVDVDFRKGSRKVAPFVSRLIGGKVVPNTGYQTKTYTPPLVAPEKVTTVDDLLRRRPGESLYSGRTPAERAVLKMADDFVELREQIVRREELMCAQTIFTGKIPIIGDGVNEEIDFYFTNKETISEAKKKWTADTSDPIGDLERWHGIVQRTGFVNCNVCVMGSDVAKAFVNNPKVKEALDVKNYNLAVIQPKQLPDGTTYIGTIHGLGLDIYKYNEWYLDDWTNPATPEDKPLVPTDSLALLSTNADYSMYYGAITLIKEPDGNFMTVEGKYVPDTWTKRKPARRFLNLSSAPLCVPHDVDSWFVATPI</sequence>
<protein>
    <submittedName>
        <fullName evidence="1">Phage major capsid protein E</fullName>
    </submittedName>
</protein>